<dbReference type="GO" id="GO:0007096">
    <property type="term" value="P:regulation of exit from mitosis"/>
    <property type="evidence" value="ECO:0007669"/>
    <property type="project" value="TreeGrafter"/>
</dbReference>
<dbReference type="Pfam" id="PF10332">
    <property type="entry name" value="DUF2418"/>
    <property type="match status" value="1"/>
</dbReference>
<evidence type="ECO:0000256" key="1">
    <source>
        <dbReference type="ARBA" id="ARBA00004127"/>
    </source>
</evidence>
<dbReference type="Proteomes" id="UP001383192">
    <property type="component" value="Unassembled WGS sequence"/>
</dbReference>
<dbReference type="InterPro" id="IPR018819">
    <property type="entry name" value="Nur1/Mug154"/>
</dbReference>
<keyword evidence="3" id="KW-1133">Transmembrane helix</keyword>
<dbReference type="AlphaFoldDB" id="A0AAW0DSN5"/>
<dbReference type="EMBL" id="JAYKXP010000008">
    <property type="protein sequence ID" value="KAK7054889.1"/>
    <property type="molecule type" value="Genomic_DNA"/>
</dbReference>
<evidence type="ECO:0000313" key="5">
    <source>
        <dbReference type="EMBL" id="KAK7054889.1"/>
    </source>
</evidence>
<reference evidence="5 6" key="1">
    <citation type="submission" date="2024-01" db="EMBL/GenBank/DDBJ databases">
        <title>A draft genome for a cacao thread blight-causing isolate of Paramarasmius palmivorus.</title>
        <authorList>
            <person name="Baruah I.K."/>
            <person name="Bukari Y."/>
            <person name="Amoako-Attah I."/>
            <person name="Meinhardt L.W."/>
            <person name="Bailey B.A."/>
            <person name="Cohen S.P."/>
        </authorList>
    </citation>
    <scope>NUCLEOTIDE SEQUENCE [LARGE SCALE GENOMIC DNA]</scope>
    <source>
        <strain evidence="5 6">GH-12</strain>
    </source>
</reference>
<name>A0AAW0DSN5_9AGAR</name>
<evidence type="ECO:0000256" key="4">
    <source>
        <dbReference type="ARBA" id="ARBA00023136"/>
    </source>
</evidence>
<proteinExistence type="predicted"/>
<keyword evidence="4" id="KW-0472">Membrane</keyword>
<evidence type="ECO:0000313" key="6">
    <source>
        <dbReference type="Proteomes" id="UP001383192"/>
    </source>
</evidence>
<keyword evidence="6" id="KW-1185">Reference proteome</keyword>
<gene>
    <name evidence="5" type="ORF">VNI00_003352</name>
</gene>
<organism evidence="5 6">
    <name type="scientific">Paramarasmius palmivorus</name>
    <dbReference type="NCBI Taxonomy" id="297713"/>
    <lineage>
        <taxon>Eukaryota</taxon>
        <taxon>Fungi</taxon>
        <taxon>Dikarya</taxon>
        <taxon>Basidiomycota</taxon>
        <taxon>Agaricomycotina</taxon>
        <taxon>Agaricomycetes</taxon>
        <taxon>Agaricomycetidae</taxon>
        <taxon>Agaricales</taxon>
        <taxon>Marasmiineae</taxon>
        <taxon>Marasmiaceae</taxon>
        <taxon>Paramarasmius</taxon>
    </lineage>
</organism>
<accession>A0AAW0DSN5</accession>
<comment type="caution">
    <text evidence="5">The sequence shown here is derived from an EMBL/GenBank/DDBJ whole genome shotgun (WGS) entry which is preliminary data.</text>
</comment>
<protein>
    <submittedName>
        <fullName evidence="5">Uncharacterized protein</fullName>
    </submittedName>
</protein>
<dbReference type="GO" id="GO:0043007">
    <property type="term" value="P:maintenance of rDNA"/>
    <property type="evidence" value="ECO:0007669"/>
    <property type="project" value="TreeGrafter"/>
</dbReference>
<dbReference type="PANTHER" id="PTHR28293">
    <property type="entry name" value="NUCLEAR RIM PROTEIN 1"/>
    <property type="match status" value="1"/>
</dbReference>
<evidence type="ECO:0000256" key="2">
    <source>
        <dbReference type="ARBA" id="ARBA00022692"/>
    </source>
</evidence>
<evidence type="ECO:0000256" key="3">
    <source>
        <dbReference type="ARBA" id="ARBA00022989"/>
    </source>
</evidence>
<sequence length="143" mass="16714">MNAIYAFTRIRLYRLHRKTDPINSPNAKFVNAELDFEPLEIPPLMTRLRSGAWRAFISFWRFLLGMKPLPKNGNGARKASRVQQLELNVTVTYYTQLLKDKEVLAAEVMNEYNEGFVYPRINPIRKDVAIMTHQSEVVNVWED</sequence>
<dbReference type="GO" id="GO:0012505">
    <property type="term" value="C:endomembrane system"/>
    <property type="evidence" value="ECO:0007669"/>
    <property type="project" value="UniProtKB-SubCell"/>
</dbReference>
<dbReference type="PANTHER" id="PTHR28293:SF1">
    <property type="entry name" value="NUCLEAR RIM PROTEIN 1"/>
    <property type="match status" value="1"/>
</dbReference>
<keyword evidence="2" id="KW-0812">Transmembrane</keyword>
<comment type="subcellular location">
    <subcellularLocation>
        <location evidence="1">Endomembrane system</location>
        <topology evidence="1">Multi-pass membrane protein</topology>
    </subcellularLocation>
</comment>